<evidence type="ECO:0000256" key="1">
    <source>
        <dbReference type="SAM" id="MobiDB-lite"/>
    </source>
</evidence>
<dbReference type="AlphaFoldDB" id="Q07J82"/>
<accession>Q07J82</accession>
<dbReference type="EMBL" id="CP000463">
    <property type="protein sequence ID" value="ABJ08002.1"/>
    <property type="molecule type" value="Genomic_DNA"/>
</dbReference>
<evidence type="ECO:0008006" key="4">
    <source>
        <dbReference type="Google" id="ProtNLM"/>
    </source>
</evidence>
<feature type="signal peptide" evidence="2">
    <location>
        <begin position="1"/>
        <end position="26"/>
    </location>
</feature>
<feature type="region of interest" description="Disordered" evidence="1">
    <location>
        <begin position="182"/>
        <end position="205"/>
    </location>
</feature>
<protein>
    <recommendedName>
        <fullName evidence="4">Porin</fullName>
    </recommendedName>
</protein>
<feature type="chain" id="PRO_5004165677" description="Porin" evidence="2">
    <location>
        <begin position="27"/>
        <end position="205"/>
    </location>
</feature>
<proteinExistence type="predicted"/>
<evidence type="ECO:0000256" key="2">
    <source>
        <dbReference type="SAM" id="SignalP"/>
    </source>
</evidence>
<sequence length="205" mass="20572">MRSFSGQRGIALALAVVGLGAQAAQAQVAPVPYWIPGGPFGLGGGAADGDSAASHGDAPGVDAADATRSGFVHRSYSIPSSALAGSLGWNGIAGPGAFGNFGAMSYEGTQVGYNFKGAGGLPMTLFTGVETQNYTPDVFSALTAMSPTTATSGAYRVNAGVEFRPTSNLSLSLSAGFAQPAERSDSDIRSTLLPGEAPMFSGGRR</sequence>
<reference evidence="3" key="1">
    <citation type="submission" date="2006-09" db="EMBL/GenBank/DDBJ databases">
        <title>Complete sequence of Rhodopseudomonas palustris BisA53.</title>
        <authorList>
            <consortium name="US DOE Joint Genome Institute"/>
            <person name="Copeland A."/>
            <person name="Lucas S."/>
            <person name="Lapidus A."/>
            <person name="Barry K."/>
            <person name="Detter J.C."/>
            <person name="Glavina del Rio T."/>
            <person name="Hammon N."/>
            <person name="Israni S."/>
            <person name="Dalin E."/>
            <person name="Tice H."/>
            <person name="Pitluck S."/>
            <person name="Chain P."/>
            <person name="Malfatti S."/>
            <person name="Shin M."/>
            <person name="Vergez L."/>
            <person name="Schmutz J."/>
            <person name="Larimer F."/>
            <person name="Land M."/>
            <person name="Hauser L."/>
            <person name="Pelletier D.A."/>
            <person name="Kyrpides N."/>
            <person name="Kim E."/>
            <person name="Harwood C.S."/>
            <person name="Oda Y."/>
            <person name="Richardson P."/>
        </authorList>
    </citation>
    <scope>NUCLEOTIDE SEQUENCE [LARGE SCALE GENOMIC DNA]</scope>
    <source>
        <strain evidence="3">BisA53</strain>
    </source>
</reference>
<gene>
    <name evidence="3" type="ordered locus">RPE_4076</name>
</gene>
<dbReference type="eggNOG" id="ENOG5032MBF">
    <property type="taxonomic scope" value="Bacteria"/>
</dbReference>
<evidence type="ECO:0000313" key="3">
    <source>
        <dbReference type="EMBL" id="ABJ08002.1"/>
    </source>
</evidence>
<dbReference type="KEGG" id="rpe:RPE_4076"/>
<dbReference type="HOGENOM" id="CLU_118934_0_0_5"/>
<keyword evidence="2" id="KW-0732">Signal</keyword>
<name>Q07J82_RHOP5</name>
<organism evidence="3">
    <name type="scientific">Rhodopseudomonas palustris (strain BisA53)</name>
    <dbReference type="NCBI Taxonomy" id="316055"/>
    <lineage>
        <taxon>Bacteria</taxon>
        <taxon>Pseudomonadati</taxon>
        <taxon>Pseudomonadota</taxon>
        <taxon>Alphaproteobacteria</taxon>
        <taxon>Hyphomicrobiales</taxon>
        <taxon>Nitrobacteraceae</taxon>
        <taxon>Rhodopseudomonas</taxon>
    </lineage>
</organism>